<comment type="similarity">
    <text evidence="1">Belongs to the GTP cyclohydrolase I type 2/NIF3 family.</text>
</comment>
<dbReference type="GO" id="GO:0005737">
    <property type="term" value="C:cytoplasm"/>
    <property type="evidence" value="ECO:0007669"/>
    <property type="project" value="TreeGrafter"/>
</dbReference>
<dbReference type="Pfam" id="PF01784">
    <property type="entry name" value="DUF34_NIF3"/>
    <property type="match status" value="1"/>
</dbReference>
<feature type="binding site" evidence="5">
    <location>
        <position position="66"/>
    </location>
    <ligand>
        <name>a divalent metal cation</name>
        <dbReference type="ChEBI" id="CHEBI:60240"/>
        <label>1</label>
    </ligand>
</feature>
<gene>
    <name evidence="6" type="ORF">JQS30_06615</name>
</gene>
<evidence type="ECO:0000256" key="4">
    <source>
        <dbReference type="ARBA" id="ARBA00022723"/>
    </source>
</evidence>
<dbReference type="EMBL" id="CP070496">
    <property type="protein sequence ID" value="QSB06569.1"/>
    <property type="molecule type" value="Genomic_DNA"/>
</dbReference>
<dbReference type="Proteomes" id="UP000662939">
    <property type="component" value="Chromosome"/>
</dbReference>
<dbReference type="GO" id="GO:0046872">
    <property type="term" value="F:metal ion binding"/>
    <property type="evidence" value="ECO:0007669"/>
    <property type="project" value="UniProtKB-KW"/>
</dbReference>
<dbReference type="RefSeq" id="WP_213172581.1">
    <property type="nucleotide sequence ID" value="NZ_CP070496.1"/>
</dbReference>
<dbReference type="KEGG" id="nav:JQS30_06615"/>
<feature type="binding site" evidence="5">
    <location>
        <position position="254"/>
    </location>
    <ligand>
        <name>a divalent metal cation</name>
        <dbReference type="ChEBI" id="CHEBI:60240"/>
        <label>1</label>
    </ligand>
</feature>
<dbReference type="PANTHER" id="PTHR13799:SF14">
    <property type="entry name" value="GTP CYCLOHYDROLASE 1 TYPE 2 HOMOLOG"/>
    <property type="match status" value="1"/>
</dbReference>
<feature type="binding site" evidence="5">
    <location>
        <position position="106"/>
    </location>
    <ligand>
        <name>a divalent metal cation</name>
        <dbReference type="ChEBI" id="CHEBI:60240"/>
        <label>1</label>
    </ligand>
</feature>
<dbReference type="SUPFAM" id="SSF102705">
    <property type="entry name" value="NIF3 (NGG1p interacting factor 3)-like"/>
    <property type="match status" value="1"/>
</dbReference>
<evidence type="ECO:0000256" key="3">
    <source>
        <dbReference type="ARBA" id="ARBA00022112"/>
    </source>
</evidence>
<dbReference type="AlphaFoldDB" id="A0A895XTD4"/>
<dbReference type="PANTHER" id="PTHR13799">
    <property type="entry name" value="NGG1 INTERACTING FACTOR 3"/>
    <property type="match status" value="1"/>
</dbReference>
<dbReference type="InterPro" id="IPR002678">
    <property type="entry name" value="DUF34/NIF3"/>
</dbReference>
<evidence type="ECO:0000256" key="2">
    <source>
        <dbReference type="ARBA" id="ARBA00011643"/>
    </source>
</evidence>
<sequence length="293" mass="31673">MNSTVSEAAAYLNDIYPQHWAQEWDRVGLVTGRGHWPVRKALCVVDCVPETVAEAVERGANLIVAHHPLLLRGVSSLDPEESYKGDLLHSLIENRIGLYVAHTNADVANPGVSDALALRLGLGQLRPLSPLEGPEHVDSGRGIGRVGILENPMRLADFVEFAAARLPRTAWGVRATGNPDRLITTVAVSGGAGDSYLHQAHSAGADVFLTSDLRHHPVSEFLAAGQRLGQEFSNRVGEDPNRGARTPDVIDVAHYASERPWVDLVAQQLRNVIGEVVTSDVVTDPWTLHQLGS</sequence>
<name>A0A895XTD4_9ACTN</name>
<feature type="binding site" evidence="5">
    <location>
        <position position="67"/>
    </location>
    <ligand>
        <name>a divalent metal cation</name>
        <dbReference type="ChEBI" id="CHEBI:60240"/>
        <label>1</label>
    </ligand>
</feature>
<keyword evidence="7" id="KW-1185">Reference proteome</keyword>
<dbReference type="FunFam" id="3.40.1390.30:FF:000001">
    <property type="entry name" value="GTP cyclohydrolase 1 type 2"/>
    <property type="match status" value="1"/>
</dbReference>
<dbReference type="Gene3D" id="3.40.1390.30">
    <property type="entry name" value="NIF3 (NGG1p interacting factor 3)-like"/>
    <property type="match status" value="2"/>
</dbReference>
<dbReference type="InterPro" id="IPR036069">
    <property type="entry name" value="DUF34/NIF3_sf"/>
</dbReference>
<evidence type="ECO:0000313" key="7">
    <source>
        <dbReference type="Proteomes" id="UP000662939"/>
    </source>
</evidence>
<keyword evidence="4 5" id="KW-0479">Metal-binding</keyword>
<reference evidence="6" key="1">
    <citation type="submission" date="2021-02" db="EMBL/GenBank/DDBJ databases">
        <title>Natronoglycomyces albus gen. nov., sp. nov, a haloalkaliphilic actinobacterium from a soda solonchak soil.</title>
        <authorList>
            <person name="Sorokin D.Y."/>
            <person name="Khijniak T.V."/>
            <person name="Zakharycheva A.P."/>
            <person name="Boueva O.V."/>
            <person name="Ariskina E.V."/>
            <person name="Hahnke R.L."/>
            <person name="Bunk B."/>
            <person name="Sproer C."/>
            <person name="Schumann P."/>
            <person name="Evtushenko L.I."/>
            <person name="Kublanov I.V."/>
        </authorList>
    </citation>
    <scope>NUCLEOTIDE SEQUENCE</scope>
    <source>
        <strain evidence="6">DSM 106290</strain>
    </source>
</reference>
<protein>
    <recommendedName>
        <fullName evidence="3">GTP cyclohydrolase 1 type 2 homolog</fullName>
    </recommendedName>
</protein>
<organism evidence="6 7">
    <name type="scientific">Natronoglycomyces albus</name>
    <dbReference type="NCBI Taxonomy" id="2811108"/>
    <lineage>
        <taxon>Bacteria</taxon>
        <taxon>Bacillati</taxon>
        <taxon>Actinomycetota</taxon>
        <taxon>Actinomycetes</taxon>
        <taxon>Glycomycetales</taxon>
        <taxon>Glycomycetaceae</taxon>
        <taxon>Natronoglycomyces</taxon>
    </lineage>
</organism>
<feature type="binding site" evidence="5">
    <location>
        <position position="258"/>
    </location>
    <ligand>
        <name>a divalent metal cation</name>
        <dbReference type="ChEBI" id="CHEBI:60240"/>
        <label>1</label>
    </ligand>
</feature>
<evidence type="ECO:0000313" key="6">
    <source>
        <dbReference type="EMBL" id="QSB06569.1"/>
    </source>
</evidence>
<evidence type="ECO:0000256" key="1">
    <source>
        <dbReference type="ARBA" id="ARBA00006964"/>
    </source>
</evidence>
<dbReference type="NCBIfam" id="TIGR00486">
    <property type="entry name" value="YbgI_SA1388"/>
    <property type="match status" value="1"/>
</dbReference>
<proteinExistence type="inferred from homology"/>
<comment type="subunit">
    <text evidence="2">Homohexamer.</text>
</comment>
<evidence type="ECO:0000256" key="5">
    <source>
        <dbReference type="PIRSR" id="PIRSR602678-1"/>
    </source>
</evidence>
<accession>A0A895XTD4</accession>